<accession>A0AAW0QXV5</accession>
<name>A0AAW0QXV5_9PEZI</name>
<dbReference type="PANTHER" id="PTHR10039">
    <property type="entry name" value="AMELOGENIN"/>
    <property type="match status" value="1"/>
</dbReference>
<keyword evidence="1" id="KW-0677">Repeat</keyword>
<evidence type="ECO:0000256" key="1">
    <source>
        <dbReference type="ARBA" id="ARBA00022737"/>
    </source>
</evidence>
<dbReference type="Proteomes" id="UP001392437">
    <property type="component" value="Unassembled WGS sequence"/>
</dbReference>
<dbReference type="Gene3D" id="3.40.50.300">
    <property type="entry name" value="P-loop containing nucleotide triphosphate hydrolases"/>
    <property type="match status" value="1"/>
</dbReference>
<dbReference type="InterPro" id="IPR007111">
    <property type="entry name" value="NACHT_NTPase"/>
</dbReference>
<dbReference type="PROSITE" id="PS50837">
    <property type="entry name" value="NACHT"/>
    <property type="match status" value="1"/>
</dbReference>
<evidence type="ECO:0000313" key="3">
    <source>
        <dbReference type="EMBL" id="KAK8115229.1"/>
    </source>
</evidence>
<reference evidence="3 4" key="1">
    <citation type="submission" date="2023-01" db="EMBL/GenBank/DDBJ databases">
        <title>Analysis of 21 Apiospora genomes using comparative genomics revels a genus with tremendous synthesis potential of carbohydrate active enzymes and secondary metabolites.</title>
        <authorList>
            <person name="Sorensen T."/>
        </authorList>
    </citation>
    <scope>NUCLEOTIDE SEQUENCE [LARGE SCALE GENOMIC DNA]</scope>
    <source>
        <strain evidence="3 4">CBS 117206</strain>
    </source>
</reference>
<evidence type="ECO:0000313" key="4">
    <source>
        <dbReference type="Proteomes" id="UP001392437"/>
    </source>
</evidence>
<dbReference type="SUPFAM" id="SSF52540">
    <property type="entry name" value="P-loop containing nucleoside triphosphate hydrolases"/>
    <property type="match status" value="1"/>
</dbReference>
<sequence length="1077" mass="124004">MESVAAVGVAAAALQFFDVAVKATALCRQIRDNAESATDYNRELETSESVELLRLLEEMRRAGKNPSTAKNFFRAIKDRRRVEKLEKSLSAKKEGLHEILQFHIWRLSDSQKQEIQKILDRLAEINLATEERVKESTKQITRHLDQTDTAIKDRFAQSDRRASERHGELIGQAQSHYKETRAAANVKMFLQTLFYPEILERQSLIKDAENGTLEWIFNDSEGVISSFTQQYPLHSYTTTWTPWDSLTGWLRHDNGVYWINGKAGSGKSTLMARLIDDSRTQNALDHWCGGQGRRQILSHFFWRAGTALQQSVAGLLRSLLYQICSKRTECIEALMRRMAIESSMIHTWTEKSLIRAFHEIVNIMGENRFCVFVDGLDEFTGNYSELVGLLYKLQDHENVKFCVSSRPEVQLSSRLSSCKTLRLQDLNLSDLTRYARLKLEEASFDPVWDRGIMLHESLAQSAEGVFLWLVVVIQSVIRGVEAGDDTDILLERIKDIPQDLDDLFRSMLTRVEKFHVRSLAFYFGAMKIAEEHLLGHHYPQVTFPEAFLTIANFTASMAPNALRSMDSFEEACEKTESQVRAQSMGLLEILQLPENRIQTYAILRQEEWDPEHVWLRVENSTSFTRERQTCAVEYPKVLKYESRKIAWVHRSAYDFVHDPENAKVLDLSQTSSDQVLSRLYSGQMALLLSAPSSGRRKSLVGLSLTEIRLQWILSIMRRLWESYTSVTRQALDRLRSKIVTLDHREITRTTPYWGDTGLPPDWTFWDELMEAGHWDYILENVGRFPRVLYLLFLFGVIAGVTNPRDQAKRVMKRFGDPTVSLYKAAMSPSPEARLAWLICKAPIRSGNLPYSNTRDTKREQLASCAALVHPRLSCPHSVDQEARQYLHEAVDRLKWHIEMHEPKPQKYRSYLCMRISVLGFLTAPLGWWMIPQRDYPLPRIPPVGVQVGWYIDSETPFETGPFVNFGLGQDTINYMFQHLIMLDNSRFCEWIDGDGDGVPGHTSCRLCASIEELETCHRMIINDFQAKKQDLDASEQILMLEYLEKDLWNLLKEIWQEDYAPVTDTDSAWSKGAEDCA</sequence>
<gene>
    <name evidence="3" type="ORF">PG999_007298</name>
</gene>
<dbReference type="EMBL" id="JAQQWP010000006">
    <property type="protein sequence ID" value="KAK8115229.1"/>
    <property type="molecule type" value="Genomic_DNA"/>
</dbReference>
<keyword evidence="4" id="KW-1185">Reference proteome</keyword>
<dbReference type="AlphaFoldDB" id="A0AAW0QXV5"/>
<organism evidence="3 4">
    <name type="scientific">Apiospora kogelbergensis</name>
    <dbReference type="NCBI Taxonomy" id="1337665"/>
    <lineage>
        <taxon>Eukaryota</taxon>
        <taxon>Fungi</taxon>
        <taxon>Dikarya</taxon>
        <taxon>Ascomycota</taxon>
        <taxon>Pezizomycotina</taxon>
        <taxon>Sordariomycetes</taxon>
        <taxon>Xylariomycetidae</taxon>
        <taxon>Amphisphaeriales</taxon>
        <taxon>Apiosporaceae</taxon>
        <taxon>Apiospora</taxon>
    </lineage>
</organism>
<protein>
    <recommendedName>
        <fullName evidence="2">NACHT domain-containing protein</fullName>
    </recommendedName>
</protein>
<comment type="caution">
    <text evidence="3">The sequence shown here is derived from an EMBL/GenBank/DDBJ whole genome shotgun (WGS) entry which is preliminary data.</text>
</comment>
<evidence type="ECO:0000259" key="2">
    <source>
        <dbReference type="PROSITE" id="PS50837"/>
    </source>
</evidence>
<dbReference type="InterPro" id="IPR027417">
    <property type="entry name" value="P-loop_NTPase"/>
</dbReference>
<dbReference type="PANTHER" id="PTHR10039:SF5">
    <property type="entry name" value="NACHT DOMAIN-CONTAINING PROTEIN"/>
    <property type="match status" value="1"/>
</dbReference>
<proteinExistence type="predicted"/>
<feature type="domain" description="NACHT" evidence="2">
    <location>
        <begin position="255"/>
        <end position="407"/>
    </location>
</feature>
<dbReference type="Pfam" id="PF24883">
    <property type="entry name" value="NPHP3_N"/>
    <property type="match status" value="1"/>
</dbReference>
<dbReference type="InterPro" id="IPR056884">
    <property type="entry name" value="NPHP3-like_N"/>
</dbReference>